<evidence type="ECO:0000313" key="2">
    <source>
        <dbReference type="EMBL" id="OWA54646.1"/>
    </source>
</evidence>
<proteinExistence type="predicted"/>
<keyword evidence="3" id="KW-1185">Reference proteome</keyword>
<evidence type="ECO:0000313" key="3">
    <source>
        <dbReference type="Proteomes" id="UP000192578"/>
    </source>
</evidence>
<dbReference type="Proteomes" id="UP000192578">
    <property type="component" value="Unassembled WGS sequence"/>
</dbReference>
<accession>A0A9X6NKZ0</accession>
<dbReference type="EMBL" id="MTYJ01000436">
    <property type="protein sequence ID" value="OWA54646.1"/>
    <property type="molecule type" value="Genomic_DNA"/>
</dbReference>
<evidence type="ECO:0000256" key="1">
    <source>
        <dbReference type="SAM" id="MobiDB-lite"/>
    </source>
</evidence>
<sequence length="123" mass="13305">MCGAHRYKSTPCYPSPGDSLHARPERCEETDVLRHGCAGHLSTNHTSGNGRIISLTARRKTKSVWRRLATSDGGPKVKPDPGQVILIIDVKTAVIDKNRADDRSAAGMQILGGLGGAHRKMHQ</sequence>
<reference evidence="3" key="1">
    <citation type="submission" date="2017-01" db="EMBL/GenBank/DDBJ databases">
        <title>Comparative genomics of anhydrobiosis in the tardigrade Hypsibius dujardini.</title>
        <authorList>
            <person name="Yoshida Y."/>
            <person name="Koutsovoulos G."/>
            <person name="Laetsch D."/>
            <person name="Stevens L."/>
            <person name="Kumar S."/>
            <person name="Horikawa D."/>
            <person name="Ishino K."/>
            <person name="Komine S."/>
            <person name="Tomita M."/>
            <person name="Blaxter M."/>
            <person name="Arakawa K."/>
        </authorList>
    </citation>
    <scope>NUCLEOTIDE SEQUENCE [LARGE SCALE GENOMIC DNA]</scope>
    <source>
        <strain evidence="3">Z151</strain>
    </source>
</reference>
<gene>
    <name evidence="2" type="ORF">BV898_19045</name>
</gene>
<comment type="caution">
    <text evidence="2">The sequence shown here is derived from an EMBL/GenBank/DDBJ whole genome shotgun (WGS) entry which is preliminary data.</text>
</comment>
<name>A0A9X6NKZ0_HYPEX</name>
<organism evidence="2 3">
    <name type="scientific">Hypsibius exemplaris</name>
    <name type="common">Freshwater tardigrade</name>
    <dbReference type="NCBI Taxonomy" id="2072580"/>
    <lineage>
        <taxon>Eukaryota</taxon>
        <taxon>Metazoa</taxon>
        <taxon>Ecdysozoa</taxon>
        <taxon>Tardigrada</taxon>
        <taxon>Eutardigrada</taxon>
        <taxon>Parachela</taxon>
        <taxon>Hypsibioidea</taxon>
        <taxon>Hypsibiidae</taxon>
        <taxon>Hypsibius</taxon>
    </lineage>
</organism>
<feature type="region of interest" description="Disordered" evidence="1">
    <location>
        <begin position="1"/>
        <end position="21"/>
    </location>
</feature>
<protein>
    <submittedName>
        <fullName evidence="2">Uncharacterized protein</fullName>
    </submittedName>
</protein>
<dbReference type="AlphaFoldDB" id="A0A9X6NKZ0"/>